<dbReference type="EC" id="2.8.1.-" evidence="3"/>
<dbReference type="InterPro" id="IPR042072">
    <property type="entry name" value="DsrC-like_C"/>
</dbReference>
<feature type="active site" description="Cysteine persulfide intermediate" evidence="4">
    <location>
        <position position="103"/>
    </location>
</feature>
<dbReference type="RefSeq" id="WP_283173598.1">
    <property type="nucleotide sequence ID" value="NZ_JAPNOA010000026.1"/>
</dbReference>
<dbReference type="SUPFAM" id="SSF69721">
    <property type="entry name" value="DsrC, the gamma subunit of dissimilatory sulfite reductase"/>
    <property type="match status" value="1"/>
</dbReference>
<evidence type="ECO:0000313" key="5">
    <source>
        <dbReference type="EMBL" id="MCY0965386.1"/>
    </source>
</evidence>
<keyword evidence="3" id="KW-0808">Transferase</keyword>
<keyword evidence="2" id="KW-0963">Cytoplasm</keyword>
<comment type="function">
    <text evidence="3">Part of a sulfur-relay system.</text>
</comment>
<dbReference type="GO" id="GO:0005737">
    <property type="term" value="C:cytoplasm"/>
    <property type="evidence" value="ECO:0007669"/>
    <property type="project" value="UniProtKB-SubCell"/>
</dbReference>
<dbReference type="PIRSF" id="PIRSF006223">
    <property type="entry name" value="DsrC_TusE"/>
    <property type="match status" value="1"/>
</dbReference>
<evidence type="ECO:0000313" key="6">
    <source>
        <dbReference type="Proteomes" id="UP001150830"/>
    </source>
</evidence>
<dbReference type="InterPro" id="IPR043163">
    <property type="entry name" value="DsrC-like_N"/>
</dbReference>
<dbReference type="PANTHER" id="PTHR37010">
    <property type="entry name" value="SULFURTRANSFERASE TUSE"/>
    <property type="match status" value="1"/>
</dbReference>
<dbReference type="NCBIfam" id="TIGR03342">
    <property type="entry name" value="dsrC_tusE_dsvC"/>
    <property type="match status" value="1"/>
</dbReference>
<dbReference type="InterPro" id="IPR007453">
    <property type="entry name" value="DsrC/TusE"/>
</dbReference>
<protein>
    <recommendedName>
        <fullName evidence="3">Sulfurtransferase</fullName>
        <ecNumber evidence="3">2.8.1.-</ecNumber>
    </recommendedName>
</protein>
<sequence length="104" mass="11467">MSHPALTPDGFLANLDDWSPEVASWLAQSEGIELTDAHWEILHCLKRFYAEFEVSPAMRPLSKYIKQELGADKAGSIYLLTLFPGSPAKLAAKIAGLPRPENCL</sequence>
<dbReference type="PANTHER" id="PTHR37010:SF1">
    <property type="entry name" value="SULFURTRANSFERASE TUSE"/>
    <property type="match status" value="1"/>
</dbReference>
<comment type="caution">
    <text evidence="5">The sequence shown here is derived from an EMBL/GenBank/DDBJ whole genome shotgun (WGS) entry which is preliminary data.</text>
</comment>
<dbReference type="Gene3D" id="3.30.1420.10">
    <property type="match status" value="1"/>
</dbReference>
<gene>
    <name evidence="5" type="ORF">OUO13_09320</name>
</gene>
<dbReference type="GO" id="GO:0016740">
    <property type="term" value="F:transferase activity"/>
    <property type="evidence" value="ECO:0007669"/>
    <property type="project" value="UniProtKB-KW"/>
</dbReference>
<dbReference type="Gene3D" id="1.10.10.370">
    <property type="entry name" value="DsrC-like protein, C-terminal domain"/>
    <property type="match status" value="1"/>
</dbReference>
<comment type="similarity">
    <text evidence="3">Belongs to the dsrC/tusE family.</text>
</comment>
<dbReference type="EMBL" id="JAPNOA010000026">
    <property type="protein sequence ID" value="MCY0965386.1"/>
    <property type="molecule type" value="Genomic_DNA"/>
</dbReference>
<accession>A0A9X3EJF0</accession>
<name>A0A9X3EJF0_9GAMM</name>
<organism evidence="5 6">
    <name type="scientific">Parathalassolituus penaei</name>
    <dbReference type="NCBI Taxonomy" id="2997323"/>
    <lineage>
        <taxon>Bacteria</taxon>
        <taxon>Pseudomonadati</taxon>
        <taxon>Pseudomonadota</taxon>
        <taxon>Gammaproteobacteria</taxon>
        <taxon>Oceanospirillales</taxon>
        <taxon>Oceanospirillaceae</taxon>
        <taxon>Parathalassolituus</taxon>
    </lineage>
</organism>
<dbReference type="InterPro" id="IPR025526">
    <property type="entry name" value="DsrC-like_dom_sf"/>
</dbReference>
<reference evidence="5" key="1">
    <citation type="submission" date="2022-11" db="EMBL/GenBank/DDBJ databases">
        <title>Parathalassolutuus dongxingensis gen. nov., sp. nov., a novel member of family Oceanospirillaceae isolated from a coastal shrimp pond in Guangxi, China.</title>
        <authorList>
            <person name="Chen H."/>
        </authorList>
    </citation>
    <scope>NUCLEOTIDE SEQUENCE</scope>
    <source>
        <strain evidence="5">G-43</strain>
    </source>
</reference>
<proteinExistence type="inferred from homology"/>
<evidence type="ECO:0000256" key="3">
    <source>
        <dbReference type="PIRNR" id="PIRNR006223"/>
    </source>
</evidence>
<comment type="subcellular location">
    <subcellularLocation>
        <location evidence="1">Cytoplasm</location>
    </subcellularLocation>
</comment>
<dbReference type="Proteomes" id="UP001150830">
    <property type="component" value="Unassembled WGS sequence"/>
</dbReference>
<evidence type="ECO:0000256" key="4">
    <source>
        <dbReference type="PIRSR" id="PIRSR006223-50"/>
    </source>
</evidence>
<keyword evidence="6" id="KW-1185">Reference proteome</keyword>
<dbReference type="GO" id="GO:0097163">
    <property type="term" value="F:sulfur carrier activity"/>
    <property type="evidence" value="ECO:0007669"/>
    <property type="project" value="TreeGrafter"/>
</dbReference>
<dbReference type="GO" id="GO:0002143">
    <property type="term" value="P:tRNA wobble position uridine thiolation"/>
    <property type="evidence" value="ECO:0007669"/>
    <property type="project" value="TreeGrafter"/>
</dbReference>
<dbReference type="Pfam" id="PF04358">
    <property type="entry name" value="DsrC"/>
    <property type="match status" value="1"/>
</dbReference>
<evidence type="ECO:0000256" key="1">
    <source>
        <dbReference type="ARBA" id="ARBA00004496"/>
    </source>
</evidence>
<dbReference type="AlphaFoldDB" id="A0A9X3EJF0"/>
<evidence type="ECO:0000256" key="2">
    <source>
        <dbReference type="ARBA" id="ARBA00022490"/>
    </source>
</evidence>